<keyword evidence="3" id="KW-1185">Reference proteome</keyword>
<feature type="compositionally biased region" description="Basic residues" evidence="1">
    <location>
        <begin position="108"/>
        <end position="126"/>
    </location>
</feature>
<feature type="region of interest" description="Disordered" evidence="1">
    <location>
        <begin position="72"/>
        <end position="172"/>
    </location>
</feature>
<dbReference type="InParanoid" id="A0A165N6B4"/>
<feature type="compositionally biased region" description="Polar residues" evidence="1">
    <location>
        <begin position="92"/>
        <end position="107"/>
    </location>
</feature>
<proteinExistence type="predicted"/>
<dbReference type="AlphaFoldDB" id="A0A165N6B4"/>
<evidence type="ECO:0000313" key="2">
    <source>
        <dbReference type="EMBL" id="KZT19234.1"/>
    </source>
</evidence>
<dbReference type="EMBL" id="KV425646">
    <property type="protein sequence ID" value="KZT19234.1"/>
    <property type="molecule type" value="Genomic_DNA"/>
</dbReference>
<name>A0A165N6B4_9AGAM</name>
<evidence type="ECO:0000313" key="3">
    <source>
        <dbReference type="Proteomes" id="UP000076761"/>
    </source>
</evidence>
<protein>
    <submittedName>
        <fullName evidence="2">Uncharacterized protein</fullName>
    </submittedName>
</protein>
<evidence type="ECO:0000256" key="1">
    <source>
        <dbReference type="SAM" id="MobiDB-lite"/>
    </source>
</evidence>
<feature type="region of interest" description="Disordered" evidence="1">
    <location>
        <begin position="23"/>
        <end position="60"/>
    </location>
</feature>
<dbReference type="Proteomes" id="UP000076761">
    <property type="component" value="Unassembled WGS sequence"/>
</dbReference>
<gene>
    <name evidence="2" type="ORF">NEOLEDRAFT_985411</name>
</gene>
<reference evidence="2 3" key="1">
    <citation type="journal article" date="2016" name="Mol. Biol. Evol.">
        <title>Comparative Genomics of Early-Diverging Mushroom-Forming Fungi Provides Insights into the Origins of Lignocellulose Decay Capabilities.</title>
        <authorList>
            <person name="Nagy L.G."/>
            <person name="Riley R."/>
            <person name="Tritt A."/>
            <person name="Adam C."/>
            <person name="Daum C."/>
            <person name="Floudas D."/>
            <person name="Sun H."/>
            <person name="Yadav J.S."/>
            <person name="Pangilinan J."/>
            <person name="Larsson K.H."/>
            <person name="Matsuura K."/>
            <person name="Barry K."/>
            <person name="Labutti K."/>
            <person name="Kuo R."/>
            <person name="Ohm R.A."/>
            <person name="Bhattacharya S.S."/>
            <person name="Shirouzu T."/>
            <person name="Yoshinaga Y."/>
            <person name="Martin F.M."/>
            <person name="Grigoriev I.V."/>
            <person name="Hibbett D.S."/>
        </authorList>
    </citation>
    <scope>NUCLEOTIDE SEQUENCE [LARGE SCALE GENOMIC DNA]</scope>
    <source>
        <strain evidence="2 3">HHB14362 ss-1</strain>
    </source>
</reference>
<accession>A0A165N6B4</accession>
<sequence length="224" mass="25191">MRCILVLKERRYSANTIQKIPTQKKHLHPHGPAIHPGTPSSPPASGVMHHTGAHNVPNSIASPVMQTAAEALRSKSMRQPSIPSDPEEASPPSWTSNPPRHALQSSCLRRHAPRRSSRCPQLHRKPGYADSSRSAQIREYAIIHPSRGPISRDPKAPPDDSHTAKNSDTKRKHVLETAETKLVPQRKRMKGNYHRERKENIAYRTRHLRPAPQFIITDLLLNVL</sequence>
<feature type="compositionally biased region" description="Basic and acidic residues" evidence="1">
    <location>
        <begin position="150"/>
        <end position="172"/>
    </location>
</feature>
<organism evidence="2 3">
    <name type="scientific">Neolentinus lepideus HHB14362 ss-1</name>
    <dbReference type="NCBI Taxonomy" id="1314782"/>
    <lineage>
        <taxon>Eukaryota</taxon>
        <taxon>Fungi</taxon>
        <taxon>Dikarya</taxon>
        <taxon>Basidiomycota</taxon>
        <taxon>Agaricomycotina</taxon>
        <taxon>Agaricomycetes</taxon>
        <taxon>Gloeophyllales</taxon>
        <taxon>Gloeophyllaceae</taxon>
        <taxon>Neolentinus</taxon>
    </lineage>
</organism>